<dbReference type="InterPro" id="IPR037185">
    <property type="entry name" value="EmrE-like"/>
</dbReference>
<accession>A0AAJ0H8N6</accession>
<feature type="transmembrane region" description="Helical" evidence="6">
    <location>
        <begin position="108"/>
        <end position="128"/>
    </location>
</feature>
<evidence type="ECO:0000259" key="7">
    <source>
        <dbReference type="Pfam" id="PF00892"/>
    </source>
</evidence>
<dbReference type="SUPFAM" id="SSF103481">
    <property type="entry name" value="Multidrug resistance efflux transporter EmrE"/>
    <property type="match status" value="2"/>
</dbReference>
<proteinExistence type="predicted"/>
<dbReference type="EMBL" id="JAUIQD010000007">
    <property type="protein sequence ID" value="KAK3343837.1"/>
    <property type="molecule type" value="Genomic_DNA"/>
</dbReference>
<feature type="transmembrane region" description="Helical" evidence="6">
    <location>
        <begin position="203"/>
        <end position="220"/>
    </location>
</feature>
<dbReference type="PANTHER" id="PTHR22911:SF6">
    <property type="entry name" value="SOLUTE CARRIER FAMILY 35 MEMBER G1"/>
    <property type="match status" value="1"/>
</dbReference>
<dbReference type="InterPro" id="IPR000620">
    <property type="entry name" value="EamA_dom"/>
</dbReference>
<evidence type="ECO:0000313" key="9">
    <source>
        <dbReference type="Proteomes" id="UP001275084"/>
    </source>
</evidence>
<protein>
    <recommendedName>
        <fullName evidence="7">EamA domain-containing protein</fullName>
    </recommendedName>
</protein>
<evidence type="ECO:0000256" key="6">
    <source>
        <dbReference type="SAM" id="Phobius"/>
    </source>
</evidence>
<keyword evidence="9" id="KW-1185">Reference proteome</keyword>
<dbReference type="GO" id="GO:0016020">
    <property type="term" value="C:membrane"/>
    <property type="evidence" value="ECO:0007669"/>
    <property type="project" value="UniProtKB-SubCell"/>
</dbReference>
<feature type="transmembrane region" description="Helical" evidence="6">
    <location>
        <begin position="316"/>
        <end position="340"/>
    </location>
</feature>
<evidence type="ECO:0000256" key="5">
    <source>
        <dbReference type="SAM" id="MobiDB-lite"/>
    </source>
</evidence>
<evidence type="ECO:0000256" key="3">
    <source>
        <dbReference type="ARBA" id="ARBA00022989"/>
    </source>
</evidence>
<keyword evidence="4 6" id="KW-0472">Membrane</keyword>
<reference evidence="8" key="1">
    <citation type="journal article" date="2023" name="Mol. Phylogenet. Evol.">
        <title>Genome-scale phylogeny and comparative genomics of the fungal order Sordariales.</title>
        <authorList>
            <person name="Hensen N."/>
            <person name="Bonometti L."/>
            <person name="Westerberg I."/>
            <person name="Brannstrom I.O."/>
            <person name="Guillou S."/>
            <person name="Cros-Aarteil S."/>
            <person name="Calhoun S."/>
            <person name="Haridas S."/>
            <person name="Kuo A."/>
            <person name="Mondo S."/>
            <person name="Pangilinan J."/>
            <person name="Riley R."/>
            <person name="LaButti K."/>
            <person name="Andreopoulos B."/>
            <person name="Lipzen A."/>
            <person name="Chen C."/>
            <person name="Yan M."/>
            <person name="Daum C."/>
            <person name="Ng V."/>
            <person name="Clum A."/>
            <person name="Steindorff A."/>
            <person name="Ohm R.A."/>
            <person name="Martin F."/>
            <person name="Silar P."/>
            <person name="Natvig D.O."/>
            <person name="Lalanne C."/>
            <person name="Gautier V."/>
            <person name="Ament-Velasquez S.L."/>
            <person name="Kruys A."/>
            <person name="Hutchinson M.I."/>
            <person name="Powell A.J."/>
            <person name="Barry K."/>
            <person name="Miller A.N."/>
            <person name="Grigoriev I.V."/>
            <person name="Debuchy R."/>
            <person name="Gladieux P."/>
            <person name="Hiltunen Thoren M."/>
            <person name="Johannesson H."/>
        </authorList>
    </citation>
    <scope>NUCLEOTIDE SEQUENCE</scope>
    <source>
        <strain evidence="8">CBS 955.72</strain>
    </source>
</reference>
<feature type="transmembrane region" description="Helical" evidence="6">
    <location>
        <begin position="140"/>
        <end position="158"/>
    </location>
</feature>
<dbReference type="Pfam" id="PF00892">
    <property type="entry name" value="EamA"/>
    <property type="match status" value="1"/>
</dbReference>
<keyword evidence="3 6" id="KW-1133">Transmembrane helix</keyword>
<dbReference type="AlphaFoldDB" id="A0AAJ0H8N6"/>
<feature type="region of interest" description="Disordered" evidence="5">
    <location>
        <begin position="1"/>
        <end position="27"/>
    </location>
</feature>
<feature type="transmembrane region" description="Helical" evidence="6">
    <location>
        <begin position="232"/>
        <end position="250"/>
    </location>
</feature>
<feature type="transmembrane region" description="Helical" evidence="6">
    <location>
        <begin position="284"/>
        <end position="304"/>
    </location>
</feature>
<dbReference type="PANTHER" id="PTHR22911">
    <property type="entry name" value="ACYL-MALONYL CONDENSING ENZYME-RELATED"/>
    <property type="match status" value="1"/>
</dbReference>
<evidence type="ECO:0000256" key="1">
    <source>
        <dbReference type="ARBA" id="ARBA00004141"/>
    </source>
</evidence>
<dbReference type="Proteomes" id="UP001275084">
    <property type="component" value="Unassembled WGS sequence"/>
</dbReference>
<feature type="compositionally biased region" description="Acidic residues" evidence="5">
    <location>
        <begin position="459"/>
        <end position="470"/>
    </location>
</feature>
<feature type="region of interest" description="Disordered" evidence="5">
    <location>
        <begin position="62"/>
        <end position="90"/>
    </location>
</feature>
<evidence type="ECO:0000256" key="4">
    <source>
        <dbReference type="ARBA" id="ARBA00023136"/>
    </source>
</evidence>
<feature type="transmembrane region" description="Helical" evidence="6">
    <location>
        <begin position="170"/>
        <end position="191"/>
    </location>
</feature>
<comment type="caution">
    <text evidence="8">The sequence shown here is derived from an EMBL/GenBank/DDBJ whole genome shotgun (WGS) entry which is preliminary data.</text>
</comment>
<keyword evidence="2 6" id="KW-0812">Transmembrane</keyword>
<feature type="transmembrane region" description="Helical" evidence="6">
    <location>
        <begin position="352"/>
        <end position="372"/>
    </location>
</feature>
<feature type="region of interest" description="Disordered" evidence="5">
    <location>
        <begin position="450"/>
        <end position="477"/>
    </location>
</feature>
<evidence type="ECO:0000313" key="8">
    <source>
        <dbReference type="EMBL" id="KAK3343837.1"/>
    </source>
</evidence>
<organism evidence="8 9">
    <name type="scientific">Lasiosphaeria hispida</name>
    <dbReference type="NCBI Taxonomy" id="260671"/>
    <lineage>
        <taxon>Eukaryota</taxon>
        <taxon>Fungi</taxon>
        <taxon>Dikarya</taxon>
        <taxon>Ascomycota</taxon>
        <taxon>Pezizomycotina</taxon>
        <taxon>Sordariomycetes</taxon>
        <taxon>Sordariomycetidae</taxon>
        <taxon>Sordariales</taxon>
        <taxon>Lasiosphaeriaceae</taxon>
        <taxon>Lasiosphaeria</taxon>
    </lineage>
</organism>
<evidence type="ECO:0000256" key="2">
    <source>
        <dbReference type="ARBA" id="ARBA00022692"/>
    </source>
</evidence>
<comment type="subcellular location">
    <subcellularLocation>
        <location evidence="1">Membrane</location>
        <topology evidence="1">Multi-pass membrane protein</topology>
    </subcellularLocation>
</comment>
<feature type="domain" description="EamA" evidence="7">
    <location>
        <begin position="106"/>
        <end position="243"/>
    </location>
</feature>
<feature type="transmembrane region" description="Helical" evidence="6">
    <location>
        <begin position="409"/>
        <end position="427"/>
    </location>
</feature>
<reference evidence="8" key="2">
    <citation type="submission" date="2023-06" db="EMBL/GenBank/DDBJ databases">
        <authorList>
            <consortium name="Lawrence Berkeley National Laboratory"/>
            <person name="Haridas S."/>
            <person name="Hensen N."/>
            <person name="Bonometti L."/>
            <person name="Westerberg I."/>
            <person name="Brannstrom I.O."/>
            <person name="Guillou S."/>
            <person name="Cros-Aarteil S."/>
            <person name="Calhoun S."/>
            <person name="Kuo A."/>
            <person name="Mondo S."/>
            <person name="Pangilinan J."/>
            <person name="Riley R."/>
            <person name="Labutti K."/>
            <person name="Andreopoulos B."/>
            <person name="Lipzen A."/>
            <person name="Chen C."/>
            <person name="Yanf M."/>
            <person name="Daum C."/>
            <person name="Ng V."/>
            <person name="Clum A."/>
            <person name="Steindorff A."/>
            <person name="Ohm R."/>
            <person name="Martin F."/>
            <person name="Silar P."/>
            <person name="Natvig D."/>
            <person name="Lalanne C."/>
            <person name="Gautier V."/>
            <person name="Ament-Velasquez S.L."/>
            <person name="Kruys A."/>
            <person name="Hutchinson M.I."/>
            <person name="Powell A.J."/>
            <person name="Barry K."/>
            <person name="Miller A.N."/>
            <person name="Grigoriev I.V."/>
            <person name="Debuchy R."/>
            <person name="Gladieux P."/>
            <person name="Thoren M.H."/>
            <person name="Johannesson H."/>
        </authorList>
    </citation>
    <scope>NUCLEOTIDE SEQUENCE</scope>
    <source>
        <strain evidence="8">CBS 955.72</strain>
    </source>
</reference>
<gene>
    <name evidence="8" type="ORF">B0T25DRAFT_309124</name>
</gene>
<name>A0AAJ0H8N6_9PEZI</name>
<sequence length="477" mass="52245">MPHDGNATFIEVPQTPRSKRRLDDSDDEDIIDRLPSIEEIGYRKMADSSLLEPGGLRSLSASPFSERGRLSPTRMRALSPAPPEYQENPWKPSLSQTWGRFWGRNRGVILVASAQLFGALMNMSARLLELEGDGMHPFQILFARMSITTMLSCLYMYYTKVPHFPFGPKGVRILLAARGVTGFFGIFGLWMSMMYLSLAEATVISFLAPCVAGYICHLILKDPFTRKEQMASFIALAGVVLIARPTSLFGGSENESATGSVEVPGNITQRAPHLGVEPTPAERLWAIGLALIGVLGASGAYTFIRWIGKRAHPLISVTYFSVWCTIVSTTVLLAAPLLDIWPNVRFGLPASLYQWALLLSLGLCGFIMQFMLTSGLGGEKSNRATAMVYTHMLFAAGFDKWIFGHEMGVVSLIGCGMIVGSALWAALSKKQTEQKPSVDVEMSATALRAEEGVPMLESLGEDEDEEEEGDIQSGMVR</sequence>